<evidence type="ECO:0000259" key="11">
    <source>
        <dbReference type="Pfam" id="PF23936"/>
    </source>
</evidence>
<reference evidence="13" key="1">
    <citation type="submission" date="2025-08" db="UniProtKB">
        <authorList>
            <consortium name="RefSeq"/>
        </authorList>
    </citation>
    <scope>IDENTIFICATION</scope>
</reference>
<accession>A0ABM1ET08</accession>
<dbReference type="PANTHER" id="PTHR12747:SF0">
    <property type="entry name" value="ELONGATOR COMPLEX PROTEIN 1"/>
    <property type="match status" value="1"/>
</dbReference>
<evidence type="ECO:0000313" key="13">
    <source>
        <dbReference type="RefSeq" id="XP_014675329.1"/>
    </source>
</evidence>
<comment type="subcellular location">
    <subcellularLocation>
        <location evidence="5">Cytoplasm</location>
    </subcellularLocation>
    <subcellularLocation>
        <location evidence="5">Nucleus</location>
    </subcellularLocation>
</comment>
<evidence type="ECO:0000256" key="4">
    <source>
        <dbReference type="ARBA" id="ARBA00022694"/>
    </source>
</evidence>
<name>A0ABM1ET08_PRICU</name>
<keyword evidence="5" id="KW-0539">Nucleus</keyword>
<evidence type="ECO:0000256" key="2">
    <source>
        <dbReference type="ARBA" id="ARBA00006086"/>
    </source>
</evidence>
<comment type="similarity">
    <text evidence="2 5">Belongs to the ELP1/IKA1 family.</text>
</comment>
<feature type="compositionally biased region" description="Low complexity" evidence="6">
    <location>
        <begin position="1109"/>
        <end position="1134"/>
    </location>
</feature>
<dbReference type="Pfam" id="PF04762">
    <property type="entry name" value="Beta-prop_ELP1_1st"/>
    <property type="match status" value="2"/>
</dbReference>
<comment type="function">
    <text evidence="5">Component of the elongator complex which is required for multiple tRNA modifications, including mcm5U (5-methoxycarbonylmethyl uridine), mcm5s2U (5-methoxycarbonylmethyl-2-thiouridine), and ncm5U (5-carbamoylmethyl uridine). The elongator complex catalyzes formation of carboxymethyluridine in the wobble base at position 34 in tRNAs.</text>
</comment>
<protein>
    <recommendedName>
        <fullName evidence="5">Elongator complex protein 1</fullName>
    </recommendedName>
</protein>
<dbReference type="Pfam" id="PF23878">
    <property type="entry name" value="TPR_ELP1"/>
    <property type="match status" value="2"/>
</dbReference>
<feature type="region of interest" description="Disordered" evidence="6">
    <location>
        <begin position="1098"/>
        <end position="1145"/>
    </location>
</feature>
<dbReference type="Proteomes" id="UP000695022">
    <property type="component" value="Unplaced"/>
</dbReference>
<evidence type="ECO:0000256" key="6">
    <source>
        <dbReference type="SAM" id="MobiDB-lite"/>
    </source>
</evidence>
<evidence type="ECO:0000259" key="8">
    <source>
        <dbReference type="Pfam" id="PF23797"/>
    </source>
</evidence>
<keyword evidence="12" id="KW-1185">Reference proteome</keyword>
<dbReference type="Pfam" id="PF23936">
    <property type="entry name" value="HB_ELP1"/>
    <property type="match status" value="1"/>
</dbReference>
<evidence type="ECO:0000256" key="5">
    <source>
        <dbReference type="PIRNR" id="PIRNR017233"/>
    </source>
</evidence>
<feature type="domain" description="ELP1 TPR" evidence="9">
    <location>
        <begin position="811"/>
        <end position="861"/>
    </location>
</feature>
<sequence length="1231" mass="137815">MRNLKLIQHHCHDSKRAMGADHMSVSENNIYISANDALYIIDVNNDFEVDHVPLTEEGVSGVTGEQVAGLQYLMENDCLCVATVQGNIILYHKEVEVVGCVDTGIRAVSWSPDQELVVIATGSDTLIMMTKDFDPLTEVSMNPEEFGEAKPVTVGWGKKETQFHGSEGKQAAIIKTKTVEPAVAWDDKLPRISWRGDGQGFVVSTVNWTTGARQLRVWSRDCVLQATSEDVNSLEQAVSWSLTVVLLYTMGNYHWYLKQSIDCSATADDQIAVVEWDAEHALTLHIVFSGGKYVRNVYTWETCASSGLKSDDLTSVAVIDGDKLLVTPFRNMVVPPPMCAFHVQLPAFVQQVAFQSAPNTNDMAILLSDGRIAIYEPSGNLIASSQRKPNKHDIVFFESNGLRHGEFTLPFFVDEMKRGADAASHLHRLRVDASGVAIAATLPLEGAAVGVCHDAATGTTVVQQRGGVLTRYAADALTPWRANLPRECARAQLCRFRGDEVVLALTDRWRLYADDAELASNVTSFALHADFLLATTHTHACHCLPLATALGDVPALLAAATTGEESQRRVERGSRVVAVVADSTKVVLQMPRGNLETIHPRALVLATVRRHLDRLEFEPALLLMKKHRINMNLIYDHNPELFLNNVDAFVKQIDNVGNINLFLSELQEEDVTRTMYRTQHAIESRQGPHTVNNGMGKVDRICDAVRQALQNDDIDRFIMCILATHVKKAKPELHQALSMIKYLRDFPESGRVGADEAMKFLLYLVDVNELFDVALGTYDFELVMMVAEKSQKDPKEYLPFLNTLKKMETNYQRFSIDKHLKLYAKALPHLSKCGSSHLGELLDYVKEHKLYAEGLVLYCRGSEEYKVDLRFSIDKHLKLYAKALPHLSKCGSSHLGELLDYVKEHKLYAEGLVLYGRGSEEYKEIARIFAEELESCNKYEESAMMYCRCCEYERALHCFELTSNWQQLFCMAAKLHYDKEKLLDLAGRVSVKLRDERRHAEAAVVLMQYAGNVEEAIVELIDGCLWDEALRLMHLHNHTDIIETDLQPHVLEQHTSQINTVENLRVQFDRHVNRLAVVRAEKQKALFELEEREHANTANADLTIKRDSASGMSGMSGTRSSQYSAANSRISARSSKNRRKAERKKYSLREGSTFEDLALMDALAEITLSLDKMKDDVAPLLRALVQLGHDSEASCLQSSFDSLLKHTEKCQFEIWPLEGCAAAGAGSDQAL</sequence>
<dbReference type="RefSeq" id="XP_014675329.1">
    <property type="nucleotide sequence ID" value="XM_014819843.1"/>
</dbReference>
<evidence type="ECO:0000313" key="12">
    <source>
        <dbReference type="Proteomes" id="UP000695022"/>
    </source>
</evidence>
<gene>
    <name evidence="13" type="primary">LOC106815393</name>
</gene>
<dbReference type="SUPFAM" id="SSF69322">
    <property type="entry name" value="Tricorn protease domain 2"/>
    <property type="match status" value="1"/>
</dbReference>
<evidence type="ECO:0000259" key="7">
    <source>
        <dbReference type="Pfam" id="PF04762"/>
    </source>
</evidence>
<dbReference type="InterPro" id="IPR056166">
    <property type="entry name" value="TPR_ELP1"/>
</dbReference>
<feature type="domain" description="ELP1 first N-terminal beta-propeller" evidence="7">
    <location>
        <begin position="244"/>
        <end position="279"/>
    </location>
</feature>
<dbReference type="InterPro" id="IPR056167">
    <property type="entry name" value="A-sol_ELP1"/>
</dbReference>
<dbReference type="Pfam" id="PF23925">
    <property type="entry name" value="A-sol_ELP1"/>
    <property type="match status" value="1"/>
</dbReference>
<feature type="domain" description="ELP1 alpha-solenoid" evidence="10">
    <location>
        <begin position="601"/>
        <end position="804"/>
    </location>
</feature>
<dbReference type="Pfam" id="PF23797">
    <property type="entry name" value="Beta-prop_ELP1_2nd"/>
    <property type="match status" value="1"/>
</dbReference>
<comment type="pathway">
    <text evidence="1">tRNA modification; 5-methoxycarbonylmethyl-2-thiouridine-tRNA biosynthesis.</text>
</comment>
<evidence type="ECO:0000259" key="10">
    <source>
        <dbReference type="Pfam" id="PF23925"/>
    </source>
</evidence>
<feature type="domain" description="ELP1 N-terminal second beta-propeller" evidence="8">
    <location>
        <begin position="318"/>
        <end position="577"/>
    </location>
</feature>
<dbReference type="InterPro" id="IPR056169">
    <property type="entry name" value="HB_ELP1"/>
</dbReference>
<proteinExistence type="inferred from homology"/>
<organism evidence="12 13">
    <name type="scientific">Priapulus caudatus</name>
    <name type="common">Priapulid worm</name>
    <dbReference type="NCBI Taxonomy" id="37621"/>
    <lineage>
        <taxon>Eukaryota</taxon>
        <taxon>Metazoa</taxon>
        <taxon>Ecdysozoa</taxon>
        <taxon>Scalidophora</taxon>
        <taxon>Priapulida</taxon>
        <taxon>Priapulimorpha</taxon>
        <taxon>Priapulimorphida</taxon>
        <taxon>Priapulidae</taxon>
        <taxon>Priapulus</taxon>
    </lineage>
</organism>
<evidence type="ECO:0000259" key="9">
    <source>
        <dbReference type="Pfam" id="PF23878"/>
    </source>
</evidence>
<evidence type="ECO:0000256" key="1">
    <source>
        <dbReference type="ARBA" id="ARBA00005043"/>
    </source>
</evidence>
<feature type="domain" description="ELP1 three-helical bundle" evidence="11">
    <location>
        <begin position="1040"/>
        <end position="1211"/>
    </location>
</feature>
<keyword evidence="4" id="KW-0819">tRNA processing</keyword>
<dbReference type="InterPro" id="IPR056164">
    <property type="entry name" value="Beta-prop_ELP1_1st"/>
</dbReference>
<keyword evidence="3 5" id="KW-0963">Cytoplasm</keyword>
<dbReference type="PIRSF" id="PIRSF017233">
    <property type="entry name" value="IKAP"/>
    <property type="match status" value="1"/>
</dbReference>
<feature type="domain" description="ELP1 TPR" evidence="9">
    <location>
        <begin position="870"/>
        <end position="1030"/>
    </location>
</feature>
<feature type="non-terminal residue" evidence="13">
    <location>
        <position position="1231"/>
    </location>
</feature>
<dbReference type="InterPro" id="IPR056165">
    <property type="entry name" value="Beta-prop_ELP1_2nd"/>
</dbReference>
<feature type="domain" description="ELP1 first N-terminal beta-propeller" evidence="7">
    <location>
        <begin position="1"/>
        <end position="240"/>
    </location>
</feature>
<dbReference type="InterPro" id="IPR006849">
    <property type="entry name" value="Elp1"/>
</dbReference>
<evidence type="ECO:0000256" key="3">
    <source>
        <dbReference type="ARBA" id="ARBA00022490"/>
    </source>
</evidence>
<dbReference type="GeneID" id="106815393"/>
<dbReference type="PANTHER" id="PTHR12747">
    <property type="entry name" value="ELONGATOR COMPLEX PROTEIN 1"/>
    <property type="match status" value="1"/>
</dbReference>